<dbReference type="HOGENOM" id="CLU_145234_0_0_0"/>
<dbReference type="AlphaFoldDB" id="A0A081CAA5"/>
<dbReference type="EMBL" id="DF820480">
    <property type="protein sequence ID" value="GAK61510.1"/>
    <property type="molecule type" value="Genomic_DNA"/>
</dbReference>
<gene>
    <name evidence="1" type="ORF">U27_01411</name>
</gene>
<dbReference type="Proteomes" id="UP000030661">
    <property type="component" value="Unassembled WGS sequence"/>
</dbReference>
<sequence>MPRGGDRGGRVKTLIKPWKGLKREKRRRFVRHLQPGENPNKTLEGIKTLRGLNEFGLTCGCENPNKTLEGIKTESHLRRPPQILAACENPNKTLEGIKTLSIFSAPSTNVRPVKTLIKPWKGLKRVPVCPYSRARPSGVKTLIKPWKGLKPQTHKSRCWLADNGENPNKTLEGIKTV</sequence>
<proteinExistence type="predicted"/>
<evidence type="ECO:0000313" key="1">
    <source>
        <dbReference type="EMBL" id="GAK61510.1"/>
    </source>
</evidence>
<protein>
    <submittedName>
        <fullName evidence="1">Uncharacterized protein</fullName>
    </submittedName>
</protein>
<name>A0A081CAA5_VECG1</name>
<dbReference type="STRING" id="1499967.U27_01411"/>
<keyword evidence="2" id="KW-1185">Reference proteome</keyword>
<evidence type="ECO:0000313" key="2">
    <source>
        <dbReference type="Proteomes" id="UP000030661"/>
    </source>
</evidence>
<accession>A0A081CAA5</accession>
<reference evidence="1" key="1">
    <citation type="journal article" date="2015" name="PeerJ">
        <title>First genomic representation of candidate bacterial phylum KSB3 points to enhanced environmental sensing as a trigger of wastewater bulking.</title>
        <authorList>
            <person name="Sekiguchi Y."/>
            <person name="Ohashi A."/>
            <person name="Parks D.H."/>
            <person name="Yamauchi T."/>
            <person name="Tyson G.W."/>
            <person name="Hugenholtz P."/>
        </authorList>
    </citation>
    <scope>NUCLEOTIDE SEQUENCE [LARGE SCALE GENOMIC DNA]</scope>
</reference>
<organism evidence="1">
    <name type="scientific">Vecturithrix granuli</name>
    <dbReference type="NCBI Taxonomy" id="1499967"/>
    <lineage>
        <taxon>Bacteria</taxon>
        <taxon>Candidatus Moduliflexota</taxon>
        <taxon>Candidatus Vecturitrichia</taxon>
        <taxon>Candidatus Vecturitrichales</taxon>
        <taxon>Candidatus Vecturitrichaceae</taxon>
        <taxon>Candidatus Vecturithrix</taxon>
    </lineage>
</organism>